<dbReference type="InterPro" id="IPR002156">
    <property type="entry name" value="RNaseH_domain"/>
</dbReference>
<reference evidence="2 3" key="1">
    <citation type="journal article" date="2024" name="G3 (Bethesda)">
        <title>Genome assembly of Hibiscus sabdariffa L. provides insights into metabolisms of medicinal natural products.</title>
        <authorList>
            <person name="Kim T."/>
        </authorList>
    </citation>
    <scope>NUCLEOTIDE SEQUENCE [LARGE SCALE GENOMIC DNA]</scope>
    <source>
        <strain evidence="2">TK-2024</strain>
        <tissue evidence="2">Old leaves</tissue>
    </source>
</reference>
<dbReference type="PANTHER" id="PTHR47723">
    <property type="entry name" value="OS05G0353850 PROTEIN"/>
    <property type="match status" value="1"/>
</dbReference>
<name>A0ABR2AN32_9ROSI</name>
<accession>A0ABR2AN32</accession>
<evidence type="ECO:0000313" key="3">
    <source>
        <dbReference type="Proteomes" id="UP001472677"/>
    </source>
</evidence>
<organism evidence="2 3">
    <name type="scientific">Hibiscus sabdariffa</name>
    <name type="common">roselle</name>
    <dbReference type="NCBI Taxonomy" id="183260"/>
    <lineage>
        <taxon>Eukaryota</taxon>
        <taxon>Viridiplantae</taxon>
        <taxon>Streptophyta</taxon>
        <taxon>Embryophyta</taxon>
        <taxon>Tracheophyta</taxon>
        <taxon>Spermatophyta</taxon>
        <taxon>Magnoliopsida</taxon>
        <taxon>eudicotyledons</taxon>
        <taxon>Gunneridae</taxon>
        <taxon>Pentapetalae</taxon>
        <taxon>rosids</taxon>
        <taxon>malvids</taxon>
        <taxon>Malvales</taxon>
        <taxon>Malvaceae</taxon>
        <taxon>Malvoideae</taxon>
        <taxon>Hibiscus</taxon>
    </lineage>
</organism>
<dbReference type="PANTHER" id="PTHR47723:SF19">
    <property type="entry name" value="POLYNUCLEOTIDYL TRANSFERASE, RIBONUCLEASE H-LIKE SUPERFAMILY PROTEIN"/>
    <property type="match status" value="1"/>
</dbReference>
<comment type="caution">
    <text evidence="2">The sequence shown here is derived from an EMBL/GenBank/DDBJ whole genome shotgun (WGS) entry which is preliminary data.</text>
</comment>
<sequence>MCLAIEAKLWGIYEGFYFAWELGIAKLYLESDCVNALRVIKDNEWSWSSLSIAIEAELWGIYEGLRFAWELSIAKLCLESDCVNALRFIKDNERS</sequence>
<dbReference type="EMBL" id="JBBPBM010000460">
    <property type="protein sequence ID" value="KAK8495101.1"/>
    <property type="molecule type" value="Genomic_DNA"/>
</dbReference>
<gene>
    <name evidence="2" type="ORF">V6N12_008241</name>
</gene>
<dbReference type="InterPro" id="IPR053151">
    <property type="entry name" value="RNase_H-like"/>
</dbReference>
<protein>
    <recommendedName>
        <fullName evidence="1">RNase H type-1 domain-containing protein</fullName>
    </recommendedName>
</protein>
<keyword evidence="3" id="KW-1185">Reference proteome</keyword>
<evidence type="ECO:0000259" key="1">
    <source>
        <dbReference type="Pfam" id="PF13456"/>
    </source>
</evidence>
<evidence type="ECO:0000313" key="2">
    <source>
        <dbReference type="EMBL" id="KAK8495101.1"/>
    </source>
</evidence>
<feature type="domain" description="RNase H type-1" evidence="1">
    <location>
        <begin position="55"/>
        <end position="93"/>
    </location>
</feature>
<proteinExistence type="predicted"/>
<dbReference type="Proteomes" id="UP001472677">
    <property type="component" value="Unassembled WGS sequence"/>
</dbReference>
<dbReference type="Pfam" id="PF13456">
    <property type="entry name" value="RVT_3"/>
    <property type="match status" value="1"/>
</dbReference>